<feature type="transmembrane region" description="Helical" evidence="1">
    <location>
        <begin position="113"/>
        <end position="137"/>
    </location>
</feature>
<keyword evidence="1" id="KW-0812">Transmembrane</keyword>
<organism evidence="2 3">
    <name type="scientific">Novipirellula herctigrandis</name>
    <dbReference type="NCBI Taxonomy" id="2527986"/>
    <lineage>
        <taxon>Bacteria</taxon>
        <taxon>Pseudomonadati</taxon>
        <taxon>Planctomycetota</taxon>
        <taxon>Planctomycetia</taxon>
        <taxon>Pirellulales</taxon>
        <taxon>Pirellulaceae</taxon>
        <taxon>Novipirellula</taxon>
    </lineage>
</organism>
<dbReference type="EMBL" id="SJPJ01000001">
    <property type="protein sequence ID" value="TWT79727.1"/>
    <property type="molecule type" value="Genomic_DNA"/>
</dbReference>
<feature type="transmembrane region" description="Helical" evidence="1">
    <location>
        <begin position="83"/>
        <end position="101"/>
    </location>
</feature>
<reference evidence="2 3" key="1">
    <citation type="submission" date="2019-02" db="EMBL/GenBank/DDBJ databases">
        <title>Deep-cultivation of Planctomycetes and their phenomic and genomic characterization uncovers novel biology.</title>
        <authorList>
            <person name="Wiegand S."/>
            <person name="Jogler M."/>
            <person name="Boedeker C."/>
            <person name="Pinto D."/>
            <person name="Vollmers J."/>
            <person name="Rivas-Marin E."/>
            <person name="Kohn T."/>
            <person name="Peeters S.H."/>
            <person name="Heuer A."/>
            <person name="Rast P."/>
            <person name="Oberbeckmann S."/>
            <person name="Bunk B."/>
            <person name="Jeske O."/>
            <person name="Meyerdierks A."/>
            <person name="Storesund J.E."/>
            <person name="Kallscheuer N."/>
            <person name="Luecker S."/>
            <person name="Lage O.M."/>
            <person name="Pohl T."/>
            <person name="Merkel B.J."/>
            <person name="Hornburger P."/>
            <person name="Mueller R.-W."/>
            <person name="Bruemmer F."/>
            <person name="Labrenz M."/>
            <person name="Spormann A.M."/>
            <person name="Op Den Camp H."/>
            <person name="Overmann J."/>
            <person name="Amann R."/>
            <person name="Jetten M.S.M."/>
            <person name="Mascher T."/>
            <person name="Medema M.H."/>
            <person name="Devos D.P."/>
            <person name="Kaster A.-K."/>
            <person name="Ovreas L."/>
            <person name="Rohde M."/>
            <person name="Galperin M.Y."/>
            <person name="Jogler C."/>
        </authorList>
    </citation>
    <scope>NUCLEOTIDE SEQUENCE [LARGE SCALE GENOMIC DNA]</scope>
    <source>
        <strain evidence="2 3">CA13</strain>
    </source>
</reference>
<keyword evidence="3" id="KW-1185">Reference proteome</keyword>
<feature type="transmembrane region" description="Helical" evidence="1">
    <location>
        <begin position="52"/>
        <end position="71"/>
    </location>
</feature>
<keyword evidence="1" id="KW-0472">Membrane</keyword>
<gene>
    <name evidence="2" type="ORF">CA13_11340</name>
</gene>
<comment type="caution">
    <text evidence="2">The sequence shown here is derived from an EMBL/GenBank/DDBJ whole genome shotgun (WGS) entry which is preliminary data.</text>
</comment>
<keyword evidence="1" id="KW-1133">Transmembrane helix</keyword>
<dbReference type="Proteomes" id="UP000315010">
    <property type="component" value="Unassembled WGS sequence"/>
</dbReference>
<protein>
    <submittedName>
        <fullName evidence="2">Uncharacterized protein</fullName>
    </submittedName>
</protein>
<evidence type="ECO:0000256" key="1">
    <source>
        <dbReference type="SAM" id="Phobius"/>
    </source>
</evidence>
<sequence>MRVVRQPARNRLIDTRLIEITVFATIFTWAVSLLGLFPTSRLRRQPRGPVRLIHLFSLPLIVAVIYAYLDWAVPQNQHDTDRLGYTIGCSLVAVFWWLIICRRVQGADRPFAVSLYLTSTVLFGFLCPLMMFYNLFLLFDRVTLPKTPLVLGFVAHLVLYIVAFLATYWFTRIMDHANNHGEPCDEPKSQ</sequence>
<evidence type="ECO:0000313" key="2">
    <source>
        <dbReference type="EMBL" id="TWT79727.1"/>
    </source>
</evidence>
<feature type="transmembrane region" description="Helical" evidence="1">
    <location>
        <begin position="20"/>
        <end position="40"/>
    </location>
</feature>
<accession>A0A5C5YYR8</accession>
<feature type="transmembrane region" description="Helical" evidence="1">
    <location>
        <begin position="149"/>
        <end position="170"/>
    </location>
</feature>
<name>A0A5C5YYR8_9BACT</name>
<evidence type="ECO:0000313" key="3">
    <source>
        <dbReference type="Proteomes" id="UP000315010"/>
    </source>
</evidence>
<proteinExistence type="predicted"/>
<dbReference type="AlphaFoldDB" id="A0A5C5YYR8"/>